<name>A0AAD5BZR4_AMBAR</name>
<dbReference type="PANTHER" id="PTHR46915:SF2">
    <property type="entry name" value="UBIQUITIN-LIKE PROTEASE 4"/>
    <property type="match status" value="1"/>
</dbReference>
<evidence type="ECO:0000256" key="4">
    <source>
        <dbReference type="ARBA" id="ARBA00022807"/>
    </source>
</evidence>
<feature type="compositionally biased region" description="Basic and acidic residues" evidence="5">
    <location>
        <begin position="222"/>
        <end position="242"/>
    </location>
</feature>
<dbReference type="SUPFAM" id="SSF54001">
    <property type="entry name" value="Cysteine proteinases"/>
    <property type="match status" value="1"/>
</dbReference>
<keyword evidence="8" id="KW-1185">Reference proteome</keyword>
<evidence type="ECO:0000256" key="3">
    <source>
        <dbReference type="ARBA" id="ARBA00022801"/>
    </source>
</evidence>
<gene>
    <name evidence="7" type="ORF">M8C21_001899</name>
</gene>
<comment type="caution">
    <text evidence="7">The sequence shown here is derived from an EMBL/GenBank/DDBJ whole genome shotgun (WGS) entry which is preliminary data.</text>
</comment>
<dbReference type="Proteomes" id="UP001206925">
    <property type="component" value="Unassembled WGS sequence"/>
</dbReference>
<dbReference type="GO" id="GO:0008234">
    <property type="term" value="F:cysteine-type peptidase activity"/>
    <property type="evidence" value="ECO:0007669"/>
    <property type="project" value="UniProtKB-KW"/>
</dbReference>
<feature type="non-terminal residue" evidence="7">
    <location>
        <position position="1"/>
    </location>
</feature>
<dbReference type="EMBL" id="JAMZMK010010175">
    <property type="protein sequence ID" value="KAI7732721.1"/>
    <property type="molecule type" value="Genomic_DNA"/>
</dbReference>
<feature type="compositionally biased region" description="Low complexity" evidence="5">
    <location>
        <begin position="202"/>
        <end position="219"/>
    </location>
</feature>
<keyword evidence="3" id="KW-0378">Hydrolase</keyword>
<dbReference type="AlphaFoldDB" id="A0AAD5BZR4"/>
<organism evidence="7 8">
    <name type="scientific">Ambrosia artemisiifolia</name>
    <name type="common">Common ragweed</name>
    <dbReference type="NCBI Taxonomy" id="4212"/>
    <lineage>
        <taxon>Eukaryota</taxon>
        <taxon>Viridiplantae</taxon>
        <taxon>Streptophyta</taxon>
        <taxon>Embryophyta</taxon>
        <taxon>Tracheophyta</taxon>
        <taxon>Spermatophyta</taxon>
        <taxon>Magnoliopsida</taxon>
        <taxon>eudicotyledons</taxon>
        <taxon>Gunneridae</taxon>
        <taxon>Pentapetalae</taxon>
        <taxon>asterids</taxon>
        <taxon>campanulids</taxon>
        <taxon>Asterales</taxon>
        <taxon>Asteraceae</taxon>
        <taxon>Asteroideae</taxon>
        <taxon>Heliantheae alliance</taxon>
        <taxon>Heliantheae</taxon>
        <taxon>Ambrosia</taxon>
    </lineage>
</organism>
<reference evidence="7" key="1">
    <citation type="submission" date="2022-06" db="EMBL/GenBank/DDBJ databases">
        <title>Uncovering the hologenomic basis of an extraordinary plant invasion.</title>
        <authorList>
            <person name="Bieker V.C."/>
            <person name="Martin M.D."/>
            <person name="Gilbert T."/>
            <person name="Hodgins K."/>
            <person name="Battlay P."/>
            <person name="Petersen B."/>
            <person name="Wilson J."/>
        </authorList>
    </citation>
    <scope>NUCLEOTIDE SEQUENCE</scope>
    <source>
        <strain evidence="7">AA19_3_7</strain>
        <tissue evidence="7">Leaf</tissue>
    </source>
</reference>
<dbReference type="InterPro" id="IPR003653">
    <property type="entry name" value="Peptidase_C48_C"/>
</dbReference>
<evidence type="ECO:0000256" key="1">
    <source>
        <dbReference type="ARBA" id="ARBA00005234"/>
    </source>
</evidence>
<dbReference type="Pfam" id="PF02902">
    <property type="entry name" value="Peptidase_C48"/>
    <property type="match status" value="1"/>
</dbReference>
<evidence type="ECO:0000259" key="6">
    <source>
        <dbReference type="PROSITE" id="PS50600"/>
    </source>
</evidence>
<proteinExistence type="inferred from homology"/>
<sequence>MDIQEPQPNCNPLKRKKPSTPNCCDDDRTAELEPTSDKSLDDDSPCGKESEDNNNNNNNDDDDNNNNNNDNKAQDFELMEKSDREIADSIVRIKRGLQTMSVRLPDGGKKFKANLLRHELELERRKKLQLEKAENGCDEAIQLSDHSDDGSCHGKKKSESKFANLFRRKMEGEQEDSRTVCAFEKDLTYINPCNGRKLKSQLSGKGRSRMGLSSSRSMKTSLVDDKKQMDSNDENKDGDSKSFSEPNSPHDPPSRNLRPRPLSYKEDSFLKFRKWWKGVSLFEKAYIFLPVHESAHWSLVIICLPSTEDELGPILLHLDSLGLHNSKSLFDNIKRYLKEEWSYLKKSKAAVDPSITDEICENLDYRVDHKRVTVPQQKNDYDCGLFVLLYMERFIKEAPSSRKPKRRNPPRLPRVRHSSSAMFGLVPGAV</sequence>
<dbReference type="GO" id="GO:0016926">
    <property type="term" value="P:protein desumoylation"/>
    <property type="evidence" value="ECO:0007669"/>
    <property type="project" value="UniProtKB-ARBA"/>
</dbReference>
<accession>A0AAD5BZR4</accession>
<feature type="domain" description="Ubiquitin-like protease family profile" evidence="6">
    <location>
        <begin position="120"/>
        <end position="394"/>
    </location>
</feature>
<feature type="compositionally biased region" description="Basic and acidic residues" evidence="5">
    <location>
        <begin position="72"/>
        <end position="81"/>
    </location>
</feature>
<keyword evidence="2" id="KW-0645">Protease</keyword>
<dbReference type="Gene3D" id="3.40.395.10">
    <property type="entry name" value="Adenoviral Proteinase, Chain A"/>
    <property type="match status" value="1"/>
</dbReference>
<feature type="compositionally biased region" description="Polar residues" evidence="5">
    <location>
        <begin position="1"/>
        <end position="10"/>
    </location>
</feature>
<dbReference type="GO" id="GO:0006508">
    <property type="term" value="P:proteolysis"/>
    <property type="evidence" value="ECO:0007669"/>
    <property type="project" value="UniProtKB-KW"/>
</dbReference>
<feature type="region of interest" description="Disordered" evidence="5">
    <location>
        <begin position="1"/>
        <end position="81"/>
    </location>
</feature>
<evidence type="ECO:0000313" key="8">
    <source>
        <dbReference type="Proteomes" id="UP001206925"/>
    </source>
</evidence>
<evidence type="ECO:0000256" key="5">
    <source>
        <dbReference type="SAM" id="MobiDB-lite"/>
    </source>
</evidence>
<keyword evidence="4" id="KW-0788">Thiol protease</keyword>
<feature type="region of interest" description="Disordered" evidence="5">
    <location>
        <begin position="198"/>
        <end position="260"/>
    </location>
</feature>
<comment type="similarity">
    <text evidence="1">Belongs to the peptidase C48 family.</text>
</comment>
<protein>
    <recommendedName>
        <fullName evidence="6">Ubiquitin-like protease family profile domain-containing protein</fullName>
    </recommendedName>
</protein>
<dbReference type="PROSITE" id="PS50600">
    <property type="entry name" value="ULP_PROTEASE"/>
    <property type="match status" value="1"/>
</dbReference>
<evidence type="ECO:0000313" key="7">
    <source>
        <dbReference type="EMBL" id="KAI7732721.1"/>
    </source>
</evidence>
<dbReference type="PANTHER" id="PTHR46915">
    <property type="entry name" value="UBIQUITIN-LIKE PROTEASE 4-RELATED"/>
    <property type="match status" value="1"/>
</dbReference>
<evidence type="ECO:0000256" key="2">
    <source>
        <dbReference type="ARBA" id="ARBA00022670"/>
    </source>
</evidence>
<dbReference type="InterPro" id="IPR038765">
    <property type="entry name" value="Papain-like_cys_pep_sf"/>
</dbReference>
<feature type="compositionally biased region" description="Basic and acidic residues" evidence="5">
    <location>
        <begin position="25"/>
        <end position="51"/>
    </location>
</feature>